<gene>
    <name evidence="2" type="ORF">GGI48_28460</name>
</gene>
<keyword evidence="1" id="KW-0812">Transmembrane</keyword>
<sequence length="82" mass="9403">MFNQYPHQKFARRLFFLMGLLMLGVAIAVFVSTDWTGFLLTVVVSSIFFIPAFILSEKAFERFVKSVDKISFLAPVIRFFSG</sequence>
<evidence type="ECO:0000313" key="2">
    <source>
        <dbReference type="EMBL" id="QNH77137.1"/>
    </source>
</evidence>
<keyword evidence="1" id="KW-0472">Membrane</keyword>
<protein>
    <submittedName>
        <fullName evidence="2">Uncharacterized protein</fullName>
    </submittedName>
</protein>
<dbReference type="Proteomes" id="UP000515277">
    <property type="component" value="Chromosome"/>
</dbReference>
<proteinExistence type="predicted"/>
<dbReference type="RefSeq" id="WP_152690427.1">
    <property type="nucleotide sequence ID" value="NZ_CP060201.1"/>
</dbReference>
<feature type="transmembrane region" description="Helical" evidence="1">
    <location>
        <begin position="12"/>
        <end position="31"/>
    </location>
</feature>
<dbReference type="EMBL" id="CP060201">
    <property type="protein sequence ID" value="QNH77137.1"/>
    <property type="molecule type" value="Genomic_DNA"/>
</dbReference>
<accession>A0A7G7XAZ2</accession>
<name>A0A7G7XAZ2_9PSED</name>
<reference evidence="3" key="1">
    <citation type="journal article" date="2020" name="Microbiol. Resour. Announc.">
        <title>Complete genome sequences of four natural Pseudomonas isolates that catabolize a wide range of aromatic compounds relevant to lignin valorization.</title>
        <authorList>
            <person name="Hatmaker E.A."/>
            <person name="Presley G."/>
            <person name="Cannon O."/>
            <person name="Guss A.M."/>
            <person name="Elkins J.G."/>
        </authorList>
    </citation>
    <scope>NUCLEOTIDE SEQUENCE [LARGE SCALE GENOMIC DNA]</scope>
    <source>
        <strain evidence="3">H1F5C</strain>
    </source>
</reference>
<evidence type="ECO:0000313" key="3">
    <source>
        <dbReference type="Proteomes" id="UP000515277"/>
    </source>
</evidence>
<evidence type="ECO:0000256" key="1">
    <source>
        <dbReference type="SAM" id="Phobius"/>
    </source>
</evidence>
<organism evidence="2 3">
    <name type="scientific">Pseudomonas protegens</name>
    <dbReference type="NCBI Taxonomy" id="380021"/>
    <lineage>
        <taxon>Bacteria</taxon>
        <taxon>Pseudomonadati</taxon>
        <taxon>Pseudomonadota</taxon>
        <taxon>Gammaproteobacteria</taxon>
        <taxon>Pseudomonadales</taxon>
        <taxon>Pseudomonadaceae</taxon>
        <taxon>Pseudomonas</taxon>
    </lineage>
</organism>
<keyword evidence="1" id="KW-1133">Transmembrane helix</keyword>
<dbReference type="AlphaFoldDB" id="A0A7G7XAZ2"/>
<feature type="transmembrane region" description="Helical" evidence="1">
    <location>
        <begin position="37"/>
        <end position="55"/>
    </location>
</feature>